<dbReference type="EMBL" id="CM037629">
    <property type="protein sequence ID" value="KAH7990348.1"/>
    <property type="molecule type" value="Genomic_DNA"/>
</dbReference>
<accession>A0ACB8ED81</accession>
<evidence type="ECO:0000313" key="2">
    <source>
        <dbReference type="Proteomes" id="UP000827872"/>
    </source>
</evidence>
<gene>
    <name evidence="1" type="ORF">K3G42_005846</name>
</gene>
<reference evidence="1" key="1">
    <citation type="submission" date="2021-08" db="EMBL/GenBank/DDBJ databases">
        <title>The first chromosome-level gecko genome reveals the dynamic sex chromosomes of Neotropical dwarf geckos (Sphaerodactylidae: Sphaerodactylus).</title>
        <authorList>
            <person name="Pinto B.J."/>
            <person name="Keating S.E."/>
            <person name="Gamble T."/>
        </authorList>
    </citation>
    <scope>NUCLEOTIDE SEQUENCE</scope>
    <source>
        <strain evidence="1">TG3544</strain>
    </source>
</reference>
<comment type="caution">
    <text evidence="1">The sequence shown here is derived from an EMBL/GenBank/DDBJ whole genome shotgun (WGS) entry which is preliminary data.</text>
</comment>
<dbReference type="Proteomes" id="UP000827872">
    <property type="component" value="Linkage Group LG16"/>
</dbReference>
<keyword evidence="2" id="KW-1185">Reference proteome</keyword>
<protein>
    <submittedName>
        <fullName evidence="1">Uncharacterized protein</fullName>
    </submittedName>
</protein>
<evidence type="ECO:0000313" key="1">
    <source>
        <dbReference type="EMBL" id="KAH7990348.1"/>
    </source>
</evidence>
<proteinExistence type="predicted"/>
<name>A0ACB8ED81_9SAUR</name>
<organism evidence="1 2">
    <name type="scientific">Sphaerodactylus townsendi</name>
    <dbReference type="NCBI Taxonomy" id="933632"/>
    <lineage>
        <taxon>Eukaryota</taxon>
        <taxon>Metazoa</taxon>
        <taxon>Chordata</taxon>
        <taxon>Craniata</taxon>
        <taxon>Vertebrata</taxon>
        <taxon>Euteleostomi</taxon>
        <taxon>Lepidosauria</taxon>
        <taxon>Squamata</taxon>
        <taxon>Bifurcata</taxon>
        <taxon>Gekkota</taxon>
        <taxon>Sphaerodactylidae</taxon>
        <taxon>Sphaerodactylus</taxon>
    </lineage>
</organism>
<sequence length="106" mass="12363">MQKDAVVKPHDQVEKRQNPLVKKKRDILTNGLPYHPKKNRLHHHHYGSDREEPATLTFTQHLRKRVLEDTTDCILARVANNPEATVVFKVLQEWCEILIKAYTSSV</sequence>